<reference evidence="3 4" key="1">
    <citation type="submission" date="2024-08" db="EMBL/GenBank/DDBJ databases">
        <authorList>
            <person name="Cucini C."/>
            <person name="Frati F."/>
        </authorList>
    </citation>
    <scope>NUCLEOTIDE SEQUENCE [LARGE SCALE GENOMIC DNA]</scope>
</reference>
<evidence type="ECO:0000313" key="4">
    <source>
        <dbReference type="Proteomes" id="UP001642540"/>
    </source>
</evidence>
<proteinExistence type="predicted"/>
<feature type="compositionally biased region" description="Low complexity" evidence="1">
    <location>
        <begin position="35"/>
        <end position="46"/>
    </location>
</feature>
<evidence type="ECO:0000313" key="3">
    <source>
        <dbReference type="EMBL" id="CAL8121600.1"/>
    </source>
</evidence>
<dbReference type="Proteomes" id="UP001642540">
    <property type="component" value="Unassembled WGS sequence"/>
</dbReference>
<dbReference type="PROSITE" id="PS00028">
    <property type="entry name" value="ZINC_FINGER_C2H2_1"/>
    <property type="match status" value="1"/>
</dbReference>
<dbReference type="Gene3D" id="3.30.160.60">
    <property type="entry name" value="Classic Zinc Finger"/>
    <property type="match status" value="1"/>
</dbReference>
<sequence length="171" mass="19264">MNQERFDQDQFHFESEIVGDCDDIASDVETHPKTESSGSGSEPSSSALSKRSCKEDGRPKRRPIRQKKRSAAATPRARVKRPRKDAANDKKKALLQEKDCSLDLDGWNCSICKEPTVDEANLKKHILCHQNKFIKKNFQCTFCWRSFESSPSVGTHVVDTHMTVACDGAYS</sequence>
<protein>
    <recommendedName>
        <fullName evidence="2">C2H2-type domain-containing protein</fullName>
    </recommendedName>
</protein>
<evidence type="ECO:0000259" key="2">
    <source>
        <dbReference type="PROSITE" id="PS00028"/>
    </source>
</evidence>
<feature type="domain" description="C2H2-type" evidence="2">
    <location>
        <begin position="140"/>
        <end position="161"/>
    </location>
</feature>
<gene>
    <name evidence="3" type="ORF">ODALV1_LOCUS19462</name>
</gene>
<dbReference type="EMBL" id="CAXLJM020000065">
    <property type="protein sequence ID" value="CAL8121600.1"/>
    <property type="molecule type" value="Genomic_DNA"/>
</dbReference>
<dbReference type="InterPro" id="IPR013087">
    <property type="entry name" value="Znf_C2H2_type"/>
</dbReference>
<comment type="caution">
    <text evidence="3">The sequence shown here is derived from an EMBL/GenBank/DDBJ whole genome shotgun (WGS) entry which is preliminary data.</text>
</comment>
<feature type="compositionally biased region" description="Basic residues" evidence="1">
    <location>
        <begin position="59"/>
        <end position="70"/>
    </location>
</feature>
<accession>A0ABP1RDT9</accession>
<dbReference type="SMART" id="SM00355">
    <property type="entry name" value="ZnF_C2H2"/>
    <property type="match status" value="2"/>
</dbReference>
<feature type="region of interest" description="Disordered" evidence="1">
    <location>
        <begin position="22"/>
        <end position="91"/>
    </location>
</feature>
<keyword evidence="4" id="KW-1185">Reference proteome</keyword>
<evidence type="ECO:0000256" key="1">
    <source>
        <dbReference type="SAM" id="MobiDB-lite"/>
    </source>
</evidence>
<name>A0ABP1RDT9_9HEXA</name>
<organism evidence="3 4">
    <name type="scientific">Orchesella dallaii</name>
    <dbReference type="NCBI Taxonomy" id="48710"/>
    <lineage>
        <taxon>Eukaryota</taxon>
        <taxon>Metazoa</taxon>
        <taxon>Ecdysozoa</taxon>
        <taxon>Arthropoda</taxon>
        <taxon>Hexapoda</taxon>
        <taxon>Collembola</taxon>
        <taxon>Entomobryomorpha</taxon>
        <taxon>Entomobryoidea</taxon>
        <taxon>Orchesellidae</taxon>
        <taxon>Orchesellinae</taxon>
        <taxon>Orchesella</taxon>
    </lineage>
</organism>